<evidence type="ECO:0000256" key="1">
    <source>
        <dbReference type="SAM" id="MobiDB-lite"/>
    </source>
</evidence>
<proteinExistence type="predicted"/>
<keyword evidence="3" id="KW-1185">Reference proteome</keyword>
<accession>A0ABW6IAW0</accession>
<feature type="compositionally biased region" description="Pro residues" evidence="1">
    <location>
        <begin position="180"/>
        <end position="189"/>
    </location>
</feature>
<sequence length="287" mass="29477">MRRLLSGVLVGVGLLSLSGCGFVNNLLGRNPEPTQEELPSLDGQPIQTTEEPEPDEEGFAEPIVPAGPSAAAIASAELIQSTDPEERVNQVLKNRNDPFATVPIPPPPQVVPPPQQTPTASSPSGASGGNNRPPSPGGLPPVATRPSGSSTRQGTGTPGGAAGSSANRPGTTSPQQTIPTPSPIQPLPVLPRPELATEVQVTGVVQIGNKAHAIVQAPGETTSRYVSAGQRLSNGRILVKRIEVREGIEPRVILEENGIEVAVTVGSSGAPEASDQASLPTRTLLPL</sequence>
<comment type="caution">
    <text evidence="2">The sequence shown here is derived from an EMBL/GenBank/DDBJ whole genome shotgun (WGS) entry which is preliminary data.</text>
</comment>
<evidence type="ECO:0000313" key="2">
    <source>
        <dbReference type="EMBL" id="MFE4105194.1"/>
    </source>
</evidence>
<dbReference type="RefSeq" id="WP_377961337.1">
    <property type="nucleotide sequence ID" value="NZ_JBHZOL010000021.1"/>
</dbReference>
<protein>
    <submittedName>
        <fullName evidence="2">Uncharacterized protein</fullName>
    </submittedName>
</protein>
<dbReference type="EMBL" id="JBHZOL010000021">
    <property type="protein sequence ID" value="MFE4105194.1"/>
    <property type="molecule type" value="Genomic_DNA"/>
</dbReference>
<feature type="compositionally biased region" description="Low complexity" evidence="1">
    <location>
        <begin position="163"/>
        <end position="179"/>
    </location>
</feature>
<reference evidence="2 3" key="1">
    <citation type="submission" date="2024-10" db="EMBL/GenBank/DDBJ databases">
        <authorList>
            <person name="Ratan Roy A."/>
            <person name="Morales Sandoval P.H."/>
            <person name="De Los Santos Villalobos S."/>
            <person name="Chakraborty S."/>
            <person name="Mukherjee J."/>
        </authorList>
    </citation>
    <scope>NUCLEOTIDE SEQUENCE [LARGE SCALE GENOMIC DNA]</scope>
    <source>
        <strain evidence="2 3">S1</strain>
    </source>
</reference>
<feature type="region of interest" description="Disordered" evidence="1">
    <location>
        <begin position="31"/>
        <end position="66"/>
    </location>
</feature>
<dbReference type="PROSITE" id="PS51257">
    <property type="entry name" value="PROKAR_LIPOPROTEIN"/>
    <property type="match status" value="1"/>
</dbReference>
<dbReference type="Proteomes" id="UP001600165">
    <property type="component" value="Unassembled WGS sequence"/>
</dbReference>
<feature type="compositionally biased region" description="Pro residues" evidence="1">
    <location>
        <begin position="103"/>
        <end position="116"/>
    </location>
</feature>
<organism evidence="2 3">
    <name type="scientific">Almyronema epifaneia S1</name>
    <dbReference type="NCBI Taxonomy" id="2991925"/>
    <lineage>
        <taxon>Bacteria</taxon>
        <taxon>Bacillati</taxon>
        <taxon>Cyanobacteriota</taxon>
        <taxon>Cyanophyceae</taxon>
        <taxon>Nodosilineales</taxon>
        <taxon>Nodosilineaceae</taxon>
        <taxon>Almyronema</taxon>
        <taxon>Almyronema epifaneia</taxon>
    </lineage>
</organism>
<feature type="region of interest" description="Disordered" evidence="1">
    <location>
        <begin position="97"/>
        <end position="189"/>
    </location>
</feature>
<feature type="compositionally biased region" description="Low complexity" evidence="1">
    <location>
        <begin position="117"/>
        <end position="132"/>
    </location>
</feature>
<name>A0ABW6IAW0_9CYAN</name>
<evidence type="ECO:0000313" key="3">
    <source>
        <dbReference type="Proteomes" id="UP001600165"/>
    </source>
</evidence>
<feature type="region of interest" description="Disordered" evidence="1">
    <location>
        <begin position="268"/>
        <end position="287"/>
    </location>
</feature>
<feature type="compositionally biased region" description="Acidic residues" evidence="1">
    <location>
        <begin position="50"/>
        <end position="59"/>
    </location>
</feature>
<gene>
    <name evidence="2" type="ORF">ACFVKH_02825</name>
</gene>